<sequence>MASVNVTSAYVGNVEDTIFTLTVVGNQAVEKGSVYVEPGVQKALYLPRFNTGVDQLQASKATPLTGDASDSYTYNERSITPLDAMFYDEFNPRNFEDVWREFQPVGPLVDRVDNPRIQSAIISGAVQSVGTQLGKLIWQGDIGGGTPALEFFDGFLKILPAGGATAPTPAGVITAANVISILEATEAAIPDTIYEDPNVYFHMSTADLRLYKEAARALDFKGPNISEAGDEMFAGRGIRSYSGMAKDY</sequence>
<dbReference type="Proteomes" id="UP000269499">
    <property type="component" value="Unassembled WGS sequence"/>
</dbReference>
<organism evidence="1 2">
    <name type="scientific">Thermoproteota archaeon</name>
    <dbReference type="NCBI Taxonomy" id="2056631"/>
    <lineage>
        <taxon>Archaea</taxon>
        <taxon>Thermoproteota</taxon>
    </lineage>
</organism>
<evidence type="ECO:0000313" key="1">
    <source>
        <dbReference type="EMBL" id="RLE52379.1"/>
    </source>
</evidence>
<protein>
    <submittedName>
        <fullName evidence="1">Uncharacterized protein</fullName>
    </submittedName>
</protein>
<accession>A0A497EZ83</accession>
<reference evidence="1 2" key="1">
    <citation type="submission" date="2018-06" db="EMBL/GenBank/DDBJ databases">
        <title>Extensive metabolic versatility and redundancy in microbially diverse, dynamic hydrothermal sediments.</title>
        <authorList>
            <person name="Dombrowski N."/>
            <person name="Teske A."/>
            <person name="Baker B.J."/>
        </authorList>
    </citation>
    <scope>NUCLEOTIDE SEQUENCE [LARGE SCALE GENOMIC DNA]</scope>
    <source>
        <strain evidence="1">B20_G2</strain>
    </source>
</reference>
<feature type="non-terminal residue" evidence="1">
    <location>
        <position position="248"/>
    </location>
</feature>
<evidence type="ECO:0000313" key="2">
    <source>
        <dbReference type="Proteomes" id="UP000269499"/>
    </source>
</evidence>
<comment type="caution">
    <text evidence="1">The sequence shown here is derived from an EMBL/GenBank/DDBJ whole genome shotgun (WGS) entry which is preliminary data.</text>
</comment>
<proteinExistence type="predicted"/>
<dbReference type="AlphaFoldDB" id="A0A497EZ83"/>
<dbReference type="EMBL" id="QMRA01000120">
    <property type="protein sequence ID" value="RLE52379.1"/>
    <property type="molecule type" value="Genomic_DNA"/>
</dbReference>
<name>A0A497EZ83_9CREN</name>
<gene>
    <name evidence="1" type="ORF">DRJ26_04795</name>
</gene>